<keyword evidence="4 7" id="KW-0418">Kinase</keyword>
<dbReference type="InterPro" id="IPR011611">
    <property type="entry name" value="PfkB_dom"/>
</dbReference>
<dbReference type="AlphaFoldDB" id="A0A1W0D1T7"/>
<dbReference type="SUPFAM" id="SSF53613">
    <property type="entry name" value="Ribokinase-like"/>
    <property type="match status" value="1"/>
</dbReference>
<dbReference type="InterPro" id="IPR002173">
    <property type="entry name" value="Carboh/pur_kinase_PfkB_CS"/>
</dbReference>
<name>A0A1W0D1T7_9NEIS</name>
<reference evidence="7 8" key="1">
    <citation type="submission" date="2017-02" db="EMBL/GenBank/DDBJ databases">
        <title>Chromobacterium haemolyticum H5244.</title>
        <authorList>
            <person name="Gulvik C.A."/>
        </authorList>
    </citation>
    <scope>NUCLEOTIDE SEQUENCE [LARGE SCALE GENOMIC DNA]</scope>
    <source>
        <strain evidence="7 8">H5244</strain>
    </source>
</reference>
<evidence type="ECO:0000313" key="7">
    <source>
        <dbReference type="EMBL" id="OQS40979.1"/>
    </source>
</evidence>
<keyword evidence="2" id="KW-0808">Transferase</keyword>
<dbReference type="GO" id="GO:0005524">
    <property type="term" value="F:ATP binding"/>
    <property type="evidence" value="ECO:0007669"/>
    <property type="project" value="UniProtKB-KW"/>
</dbReference>
<proteinExistence type="inferred from homology"/>
<dbReference type="Gene3D" id="3.40.1190.20">
    <property type="match status" value="1"/>
</dbReference>
<dbReference type="Pfam" id="PF00294">
    <property type="entry name" value="PfkB"/>
    <property type="match status" value="1"/>
</dbReference>
<dbReference type="GO" id="GO:0016301">
    <property type="term" value="F:kinase activity"/>
    <property type="evidence" value="ECO:0007669"/>
    <property type="project" value="UniProtKB-KW"/>
</dbReference>
<dbReference type="PANTHER" id="PTHR43085">
    <property type="entry name" value="HEXOKINASE FAMILY MEMBER"/>
    <property type="match status" value="1"/>
</dbReference>
<evidence type="ECO:0000259" key="6">
    <source>
        <dbReference type="Pfam" id="PF00294"/>
    </source>
</evidence>
<evidence type="ECO:0000256" key="4">
    <source>
        <dbReference type="ARBA" id="ARBA00022777"/>
    </source>
</evidence>
<evidence type="ECO:0000256" key="1">
    <source>
        <dbReference type="ARBA" id="ARBA00010688"/>
    </source>
</evidence>
<sequence>MILCCGEALYDFFLEPGAAEWPQLNYRAVPGGSPFNVARGLARLGRSAALLTPLSNDYLGAQLRRLLEQEGVDSRYLLPRDLPTTLAMVGVDEGGQPQYGFYGERAPEASLRPEELPTLEDEIAAVHFGSYALVSRPGGEALQALAARESGRRLISLDPNLRLNVEPERARWRQCLDIHRRHAHLIKVSVEDLTLLYPGQEVEACARHWLAPPCQLLLLTRGEQGVRVFSRRHGEWEHPAAAVQVVDTVGAGDSFQAALLCRLAELDRLSPDGLAALSRAETEDLVRFATRAAALTCARRGPDLPRREQLTD</sequence>
<dbReference type="InterPro" id="IPR029056">
    <property type="entry name" value="Ribokinase-like"/>
</dbReference>
<keyword evidence="5" id="KW-0067">ATP-binding</keyword>
<dbReference type="PROSITE" id="PS00584">
    <property type="entry name" value="PFKB_KINASES_2"/>
    <property type="match status" value="1"/>
</dbReference>
<dbReference type="PANTHER" id="PTHR43085:SF1">
    <property type="entry name" value="PSEUDOURIDINE KINASE-RELATED"/>
    <property type="match status" value="1"/>
</dbReference>
<dbReference type="CDD" id="cd01167">
    <property type="entry name" value="bac_FRK"/>
    <property type="match status" value="1"/>
</dbReference>
<evidence type="ECO:0000256" key="2">
    <source>
        <dbReference type="ARBA" id="ARBA00022679"/>
    </source>
</evidence>
<dbReference type="EMBL" id="MUKV01000009">
    <property type="protein sequence ID" value="OQS40979.1"/>
    <property type="molecule type" value="Genomic_DNA"/>
</dbReference>
<dbReference type="Proteomes" id="UP000192721">
    <property type="component" value="Unassembled WGS sequence"/>
</dbReference>
<protein>
    <submittedName>
        <fullName evidence="7">Carbohydrate kinase</fullName>
    </submittedName>
</protein>
<gene>
    <name evidence="7" type="ORF">B0T45_09070</name>
</gene>
<comment type="caution">
    <text evidence="7">The sequence shown here is derived from an EMBL/GenBank/DDBJ whole genome shotgun (WGS) entry which is preliminary data.</text>
</comment>
<evidence type="ECO:0000313" key="8">
    <source>
        <dbReference type="Proteomes" id="UP000192721"/>
    </source>
</evidence>
<accession>A0A1W0D1T7</accession>
<dbReference type="RefSeq" id="WP_081555261.1">
    <property type="nucleotide sequence ID" value="NZ_MUKV01000009.1"/>
</dbReference>
<feature type="domain" description="Carbohydrate kinase PfkB" evidence="6">
    <location>
        <begin position="2"/>
        <end position="304"/>
    </location>
</feature>
<comment type="similarity">
    <text evidence="1">Belongs to the carbohydrate kinase PfkB family.</text>
</comment>
<keyword evidence="3" id="KW-0547">Nucleotide-binding</keyword>
<evidence type="ECO:0000256" key="5">
    <source>
        <dbReference type="ARBA" id="ARBA00022840"/>
    </source>
</evidence>
<dbReference type="InterPro" id="IPR050306">
    <property type="entry name" value="PfkB_Carbo_kinase"/>
</dbReference>
<evidence type="ECO:0000256" key="3">
    <source>
        <dbReference type="ARBA" id="ARBA00022741"/>
    </source>
</evidence>
<organism evidence="7 8">
    <name type="scientific">Chromobacterium haemolyticum</name>
    <dbReference type="NCBI Taxonomy" id="394935"/>
    <lineage>
        <taxon>Bacteria</taxon>
        <taxon>Pseudomonadati</taxon>
        <taxon>Pseudomonadota</taxon>
        <taxon>Betaproteobacteria</taxon>
        <taxon>Neisseriales</taxon>
        <taxon>Chromobacteriaceae</taxon>
        <taxon>Chromobacterium</taxon>
    </lineage>
</organism>